<organism evidence="1 2">
    <name type="scientific">Sphingomonas oryzagri</name>
    <dbReference type="NCBI Taxonomy" id="3042314"/>
    <lineage>
        <taxon>Bacteria</taxon>
        <taxon>Pseudomonadati</taxon>
        <taxon>Pseudomonadota</taxon>
        <taxon>Alphaproteobacteria</taxon>
        <taxon>Sphingomonadales</taxon>
        <taxon>Sphingomonadaceae</taxon>
        <taxon>Sphingomonas</taxon>
    </lineage>
</organism>
<protein>
    <submittedName>
        <fullName evidence="1">Uncharacterized protein</fullName>
    </submittedName>
</protein>
<keyword evidence="2" id="KW-1185">Reference proteome</keyword>
<sequence length="50" mass="5774">MTETERRSGGRIRIVSDPIEHQGVRNALRDSFDCGKDMPAEFEQLLNKIR</sequence>
<gene>
    <name evidence="1" type="ORF">QGN17_11845</name>
</gene>
<accession>A0ABT6N3T6</accession>
<name>A0ABT6N3T6_9SPHN</name>
<evidence type="ECO:0000313" key="2">
    <source>
        <dbReference type="Proteomes" id="UP001160625"/>
    </source>
</evidence>
<proteinExistence type="predicted"/>
<dbReference type="EMBL" id="JARYGZ010000001">
    <property type="protein sequence ID" value="MDH7639423.1"/>
    <property type="molecule type" value="Genomic_DNA"/>
</dbReference>
<reference evidence="1" key="1">
    <citation type="submission" date="2023-04" db="EMBL/GenBank/DDBJ databases">
        <title>Sphingomonas sp. MAHUQ-71 isolated from rice field.</title>
        <authorList>
            <person name="Huq M.A."/>
        </authorList>
    </citation>
    <scope>NUCLEOTIDE SEQUENCE</scope>
    <source>
        <strain evidence="1">MAHUQ-71</strain>
    </source>
</reference>
<dbReference type="Proteomes" id="UP001160625">
    <property type="component" value="Unassembled WGS sequence"/>
</dbReference>
<comment type="caution">
    <text evidence="1">The sequence shown here is derived from an EMBL/GenBank/DDBJ whole genome shotgun (WGS) entry which is preliminary data.</text>
</comment>
<evidence type="ECO:0000313" key="1">
    <source>
        <dbReference type="EMBL" id="MDH7639423.1"/>
    </source>
</evidence>